<gene>
    <name evidence="2" type="ORF">SAMN02745181_0939</name>
</gene>
<feature type="chain" id="PRO_5012138501" evidence="1">
    <location>
        <begin position="21"/>
        <end position="254"/>
    </location>
</feature>
<sequence length="254" mass="27990">MKIPLLCLLLLASMSLHTSSATESSGDQSGFLAAAAEYEQLATKASKDGNQETASIYRKLAAIKRDAATSQGDYDWTEYYALKARLSPEKGKQKPKKSENGFINAAKEYEKKAAQAKKSGDTRKAQIYSKMAQIKLKAAVSGDDFNWEEYNQLKEQLEKATLISPKMASLNSQANEHPKHITDDPKGDLIKLAQEHAAQANISSEAGDSYASQIHTRLAAILIDAAAKRDADQSIDWKEYRELKSVLTKHHATE</sequence>
<proteinExistence type="predicted"/>
<reference evidence="2 3" key="1">
    <citation type="submission" date="2016-11" db="EMBL/GenBank/DDBJ databases">
        <authorList>
            <person name="Jaros S."/>
            <person name="Januszkiewicz K."/>
            <person name="Wedrychowicz H."/>
        </authorList>
    </citation>
    <scope>NUCLEOTIDE SEQUENCE [LARGE SCALE GENOMIC DNA]</scope>
    <source>
        <strain evidence="2 3">DSM 18772</strain>
    </source>
</reference>
<keyword evidence="3" id="KW-1185">Reference proteome</keyword>
<protein>
    <submittedName>
        <fullName evidence="2">Uncharacterized protein</fullName>
    </submittedName>
</protein>
<dbReference type="EMBL" id="FQYR01000002">
    <property type="protein sequence ID" value="SHI80752.1"/>
    <property type="molecule type" value="Genomic_DNA"/>
</dbReference>
<evidence type="ECO:0000313" key="2">
    <source>
        <dbReference type="EMBL" id="SHI80752.1"/>
    </source>
</evidence>
<evidence type="ECO:0000313" key="3">
    <source>
        <dbReference type="Proteomes" id="UP000184510"/>
    </source>
</evidence>
<dbReference type="InParanoid" id="A0A1M6E5I6"/>
<evidence type="ECO:0000256" key="1">
    <source>
        <dbReference type="SAM" id="SignalP"/>
    </source>
</evidence>
<dbReference type="AlphaFoldDB" id="A0A1M6E5I6"/>
<dbReference type="STRING" id="1123071.SAMN02745181_0939"/>
<accession>A0A1M6E5I6</accession>
<organism evidence="2 3">
    <name type="scientific">Rubritalea squalenifaciens DSM 18772</name>
    <dbReference type="NCBI Taxonomy" id="1123071"/>
    <lineage>
        <taxon>Bacteria</taxon>
        <taxon>Pseudomonadati</taxon>
        <taxon>Verrucomicrobiota</taxon>
        <taxon>Verrucomicrobiia</taxon>
        <taxon>Verrucomicrobiales</taxon>
        <taxon>Rubritaleaceae</taxon>
        <taxon>Rubritalea</taxon>
    </lineage>
</organism>
<name>A0A1M6E5I6_9BACT</name>
<dbReference type="Proteomes" id="UP000184510">
    <property type="component" value="Unassembled WGS sequence"/>
</dbReference>
<keyword evidence="1" id="KW-0732">Signal</keyword>
<feature type="signal peptide" evidence="1">
    <location>
        <begin position="1"/>
        <end position="20"/>
    </location>
</feature>